<dbReference type="InterPro" id="IPR003595">
    <property type="entry name" value="Tyr_Pase_cat"/>
</dbReference>
<dbReference type="PROSITE" id="PS50056">
    <property type="entry name" value="TYR_PHOSPHATASE_2"/>
    <property type="match status" value="1"/>
</dbReference>
<dbReference type="InterPro" id="IPR000387">
    <property type="entry name" value="Tyr_Pase_dom"/>
</dbReference>
<evidence type="ECO:0000256" key="4">
    <source>
        <dbReference type="ARBA" id="ARBA00022989"/>
    </source>
</evidence>
<feature type="domain" description="Tyrosine-protein phosphatase" evidence="9">
    <location>
        <begin position="68"/>
        <end position="327"/>
    </location>
</feature>
<dbReference type="OrthoDB" id="9880441at2759"/>
<dbReference type="InterPro" id="IPR029021">
    <property type="entry name" value="Prot-tyrosine_phosphatase-like"/>
</dbReference>
<keyword evidence="12" id="KW-1185">Reference proteome</keyword>
<accession>A0A9Q1BEI1</accession>
<gene>
    <name evidence="11" type="ORF">HOLleu_34837</name>
</gene>
<dbReference type="Gene3D" id="3.90.190.10">
    <property type="entry name" value="Protein tyrosine phosphatase superfamily"/>
    <property type="match status" value="1"/>
</dbReference>
<dbReference type="InterPro" id="IPR000242">
    <property type="entry name" value="PTP_cat"/>
</dbReference>
<protein>
    <submittedName>
        <fullName evidence="11">Receptor-type tyrosine-protein phosphatase-like N</fullName>
    </submittedName>
</protein>
<dbReference type="GO" id="GO:0004725">
    <property type="term" value="F:protein tyrosine phosphatase activity"/>
    <property type="evidence" value="ECO:0007669"/>
    <property type="project" value="InterPro"/>
</dbReference>
<keyword evidence="7" id="KW-0968">Cytoplasmic vesicle</keyword>
<proteinExistence type="predicted"/>
<evidence type="ECO:0000256" key="2">
    <source>
        <dbReference type="ARBA" id="ARBA00022692"/>
    </source>
</evidence>
<keyword evidence="2" id="KW-0812">Transmembrane</keyword>
<dbReference type="GO" id="GO:0051046">
    <property type="term" value="P:regulation of secretion"/>
    <property type="evidence" value="ECO:0007669"/>
    <property type="project" value="TreeGrafter"/>
</dbReference>
<evidence type="ECO:0000256" key="1">
    <source>
        <dbReference type="ARBA" id="ARBA00004358"/>
    </source>
</evidence>
<dbReference type="Pfam" id="PF00102">
    <property type="entry name" value="Y_phosphatase"/>
    <property type="match status" value="1"/>
</dbReference>
<dbReference type="GO" id="GO:0030141">
    <property type="term" value="C:secretory granule"/>
    <property type="evidence" value="ECO:0007669"/>
    <property type="project" value="InterPro"/>
</dbReference>
<evidence type="ECO:0000256" key="5">
    <source>
        <dbReference type="ARBA" id="ARBA00023136"/>
    </source>
</evidence>
<dbReference type="SMART" id="SM00194">
    <property type="entry name" value="PTPc"/>
    <property type="match status" value="1"/>
</dbReference>
<organism evidence="11 12">
    <name type="scientific">Holothuria leucospilota</name>
    <name type="common">Black long sea cucumber</name>
    <name type="synonym">Mertensiothuria leucospilota</name>
    <dbReference type="NCBI Taxonomy" id="206669"/>
    <lineage>
        <taxon>Eukaryota</taxon>
        <taxon>Metazoa</taxon>
        <taxon>Echinodermata</taxon>
        <taxon>Eleutherozoa</taxon>
        <taxon>Echinozoa</taxon>
        <taxon>Holothuroidea</taxon>
        <taxon>Aspidochirotacea</taxon>
        <taxon>Aspidochirotida</taxon>
        <taxon>Holothuriidae</taxon>
        <taxon>Holothuria</taxon>
    </lineage>
</organism>
<keyword evidence="6" id="KW-0325">Glycoprotein</keyword>
<dbReference type="EMBL" id="JAIZAY010000018">
    <property type="protein sequence ID" value="KAJ8024816.1"/>
    <property type="molecule type" value="Genomic_DNA"/>
</dbReference>
<keyword evidence="3" id="KW-0732">Signal</keyword>
<feature type="domain" description="Tyrosine specific protein phosphatases" evidence="10">
    <location>
        <begin position="246"/>
        <end position="318"/>
    </location>
</feature>
<dbReference type="FunFam" id="3.90.190.10:FF:000017">
    <property type="entry name" value="receptor-type tyrosine-protein phosphatase-like N isoform X2"/>
    <property type="match status" value="1"/>
</dbReference>
<evidence type="ECO:0000259" key="10">
    <source>
        <dbReference type="PROSITE" id="PS50056"/>
    </source>
</evidence>
<dbReference type="PRINTS" id="PR00700">
    <property type="entry name" value="PRTYPHPHTASE"/>
</dbReference>
<feature type="compositionally biased region" description="Basic and acidic residues" evidence="8">
    <location>
        <begin position="1"/>
        <end position="11"/>
    </location>
</feature>
<evidence type="ECO:0000256" key="6">
    <source>
        <dbReference type="ARBA" id="ARBA00023180"/>
    </source>
</evidence>
<comment type="caution">
    <text evidence="11">The sequence shown here is derived from an EMBL/GenBank/DDBJ whole genome shotgun (WGS) entry which is preliminary data.</text>
</comment>
<feature type="region of interest" description="Disordered" evidence="8">
    <location>
        <begin position="79"/>
        <end position="101"/>
    </location>
</feature>
<reference evidence="11" key="1">
    <citation type="submission" date="2021-10" db="EMBL/GenBank/DDBJ databases">
        <title>Tropical sea cucumber genome reveals ecological adaptation and Cuvierian tubules defense mechanism.</title>
        <authorList>
            <person name="Chen T."/>
        </authorList>
    </citation>
    <scope>NUCLEOTIDE SEQUENCE</scope>
    <source>
        <strain evidence="11">Nanhai2018</strain>
        <tissue evidence="11">Muscle</tissue>
    </source>
</reference>
<evidence type="ECO:0000256" key="3">
    <source>
        <dbReference type="ARBA" id="ARBA00022729"/>
    </source>
</evidence>
<keyword evidence="5" id="KW-0472">Membrane</keyword>
<evidence type="ECO:0000256" key="8">
    <source>
        <dbReference type="SAM" id="MobiDB-lite"/>
    </source>
</evidence>
<dbReference type="SMART" id="SM00404">
    <property type="entry name" value="PTPc_motif"/>
    <property type="match status" value="1"/>
</dbReference>
<dbReference type="AlphaFoldDB" id="A0A9Q1BEI1"/>
<evidence type="ECO:0000313" key="12">
    <source>
        <dbReference type="Proteomes" id="UP001152320"/>
    </source>
</evidence>
<keyword evidence="4" id="KW-1133">Transmembrane helix</keyword>
<feature type="compositionally biased region" description="Low complexity" evidence="8">
    <location>
        <begin position="21"/>
        <end position="44"/>
    </location>
</feature>
<keyword evidence="11" id="KW-0675">Receptor</keyword>
<dbReference type="Proteomes" id="UP001152320">
    <property type="component" value="Chromosome 18"/>
</dbReference>
<dbReference type="GO" id="GO:0045202">
    <property type="term" value="C:synapse"/>
    <property type="evidence" value="ECO:0007669"/>
    <property type="project" value="TreeGrafter"/>
</dbReference>
<evidence type="ECO:0000256" key="7">
    <source>
        <dbReference type="ARBA" id="ARBA00023329"/>
    </source>
</evidence>
<dbReference type="PROSITE" id="PS00383">
    <property type="entry name" value="TYR_PHOSPHATASE_1"/>
    <property type="match status" value="1"/>
</dbReference>
<name>A0A9Q1BEI1_HOLLE</name>
<dbReference type="PROSITE" id="PS50055">
    <property type="entry name" value="TYR_PHOSPHATASE_PTP"/>
    <property type="match status" value="1"/>
</dbReference>
<comment type="subcellular location">
    <subcellularLocation>
        <location evidence="1">Cytoplasmic vesicle membrane</location>
        <topology evidence="1">Single-pass type I membrane protein</topology>
    </subcellularLocation>
</comment>
<dbReference type="PANTHER" id="PTHR46106:SF4">
    <property type="entry name" value="IA-2 PROTEIN TYROSINE PHOSPHATASE, ISOFORM C"/>
    <property type="match status" value="1"/>
</dbReference>
<feature type="region of interest" description="Disordered" evidence="8">
    <location>
        <begin position="1"/>
        <end position="44"/>
    </location>
</feature>
<dbReference type="InterPro" id="IPR033522">
    <property type="entry name" value="IA-2/IA-2_beta"/>
</dbReference>
<dbReference type="SUPFAM" id="SSF52799">
    <property type="entry name" value="(Phosphotyrosine protein) phosphatases II"/>
    <property type="match status" value="1"/>
</dbReference>
<dbReference type="GO" id="GO:0030659">
    <property type="term" value="C:cytoplasmic vesicle membrane"/>
    <property type="evidence" value="ECO:0007669"/>
    <property type="project" value="UniProtKB-SubCell"/>
</dbReference>
<dbReference type="InterPro" id="IPR016130">
    <property type="entry name" value="Tyr_Pase_AS"/>
</dbReference>
<evidence type="ECO:0000313" key="11">
    <source>
        <dbReference type="EMBL" id="KAJ8024816.1"/>
    </source>
</evidence>
<sequence>MATKHSEKPEPLSRISSIAQSEGAQPSPSSRSSTSSWSEEPVQSNMDISTGHVVLSYMEDHLKNQDRLSKEWEALCTYEPDSTNSSVGEDPKNSSRNRFPESLPYDHSRIILNENINSSGSDYINANAIVDTDPKAPAYIATQAPLPNTLGDFWQMVWEQGSVVIVNLTHLSESEILKTPYWPNKGSAIYHIYELHLVSEHVWCDDYLVRSFYLKNLETQETRTVTQFHFLSWTKDGVPTSPKALLEFRRKVNKSFRGRQCPIIVHCNDGVGRTGTYILIDLVLTRMTKGAKEIDIAATLEHIRDHRENLVRTKEQFEFALTAVAEEVNAILKALPQ</sequence>
<dbReference type="PANTHER" id="PTHR46106">
    <property type="entry name" value="IA-2 PROTEIN TYROSINE PHOSPHATASE, ISOFORM C"/>
    <property type="match status" value="1"/>
</dbReference>
<evidence type="ECO:0000259" key="9">
    <source>
        <dbReference type="PROSITE" id="PS50055"/>
    </source>
</evidence>